<sequence length="63" mass="7176">MNNDNETLYTSTGKMTKIGKRTMEICYLLEALARDDGVAINGDCLYIEECLFPPRKRLTNECV</sequence>
<dbReference type="Proteomes" id="UP001607302">
    <property type="component" value="Unassembled WGS sequence"/>
</dbReference>
<dbReference type="AlphaFoldDB" id="A0ABD2BD77"/>
<name>A0ABD2BD77_VESSQ</name>
<evidence type="ECO:0000313" key="2">
    <source>
        <dbReference type="Proteomes" id="UP001607302"/>
    </source>
</evidence>
<keyword evidence="2" id="KW-1185">Reference proteome</keyword>
<evidence type="ECO:0000313" key="1">
    <source>
        <dbReference type="EMBL" id="KAL2730702.1"/>
    </source>
</evidence>
<reference evidence="1 2" key="1">
    <citation type="journal article" date="2024" name="Ann. Entomol. Soc. Am.">
        <title>Genomic analyses of the southern and eastern yellowjacket wasps (Hymenoptera: Vespidae) reveal evolutionary signatures of social life.</title>
        <authorList>
            <person name="Catto M.A."/>
            <person name="Caine P.B."/>
            <person name="Orr S.E."/>
            <person name="Hunt B.G."/>
            <person name="Goodisman M.A.D."/>
        </authorList>
    </citation>
    <scope>NUCLEOTIDE SEQUENCE [LARGE SCALE GENOMIC DNA]</scope>
    <source>
        <strain evidence="1">233</strain>
        <tissue evidence="1">Head and thorax</tissue>
    </source>
</reference>
<proteinExistence type="predicted"/>
<comment type="caution">
    <text evidence="1">The sequence shown here is derived from an EMBL/GenBank/DDBJ whole genome shotgun (WGS) entry which is preliminary data.</text>
</comment>
<protein>
    <submittedName>
        <fullName evidence="1">Uncharacterized protein</fullName>
    </submittedName>
</protein>
<accession>A0ABD2BD77</accession>
<gene>
    <name evidence="1" type="ORF">V1478_005115</name>
</gene>
<organism evidence="1 2">
    <name type="scientific">Vespula squamosa</name>
    <name type="common">Southern yellow jacket</name>
    <name type="synonym">Wasp</name>
    <dbReference type="NCBI Taxonomy" id="30214"/>
    <lineage>
        <taxon>Eukaryota</taxon>
        <taxon>Metazoa</taxon>
        <taxon>Ecdysozoa</taxon>
        <taxon>Arthropoda</taxon>
        <taxon>Hexapoda</taxon>
        <taxon>Insecta</taxon>
        <taxon>Pterygota</taxon>
        <taxon>Neoptera</taxon>
        <taxon>Endopterygota</taxon>
        <taxon>Hymenoptera</taxon>
        <taxon>Apocrita</taxon>
        <taxon>Aculeata</taxon>
        <taxon>Vespoidea</taxon>
        <taxon>Vespidae</taxon>
        <taxon>Vespinae</taxon>
        <taxon>Vespula</taxon>
    </lineage>
</organism>
<dbReference type="EMBL" id="JAUDFV010000110">
    <property type="protein sequence ID" value="KAL2730702.1"/>
    <property type="molecule type" value="Genomic_DNA"/>
</dbReference>